<dbReference type="EMBL" id="JSYZ01000011">
    <property type="protein sequence ID" value="KPA90195.1"/>
    <property type="molecule type" value="Genomic_DNA"/>
</dbReference>
<gene>
    <name evidence="2" type="ORF">PF66_03329</name>
</gene>
<name>A0A0N0E3J9_9PSED</name>
<dbReference type="PATRIC" id="fig|50340.43.peg.626"/>
<protein>
    <submittedName>
        <fullName evidence="2">Uncharacterized protein</fullName>
    </submittedName>
</protein>
<feature type="region of interest" description="Disordered" evidence="1">
    <location>
        <begin position="104"/>
        <end position="126"/>
    </location>
</feature>
<evidence type="ECO:0000313" key="3">
    <source>
        <dbReference type="Proteomes" id="UP000037931"/>
    </source>
</evidence>
<evidence type="ECO:0000313" key="2">
    <source>
        <dbReference type="EMBL" id="KPA90195.1"/>
    </source>
</evidence>
<keyword evidence="3" id="KW-1185">Reference proteome</keyword>
<dbReference type="RefSeq" id="WP_054063262.1">
    <property type="nucleotide sequence ID" value="NZ_JSYZ01000011.1"/>
</dbReference>
<proteinExistence type="predicted"/>
<reference evidence="2 3" key="1">
    <citation type="journal article" date="2015" name="PLoS ONE">
        <title>Rice-Infecting Pseudomonas Genomes Are Highly Accessorized and Harbor Multiple Putative Virulence Mechanisms to Cause Sheath Brown Rot.</title>
        <authorList>
            <person name="Quibod I.L."/>
            <person name="Grande G."/>
            <person name="Oreiro E.G."/>
            <person name="Borja F.N."/>
            <person name="Dossa G.S."/>
            <person name="Mauleon R."/>
            <person name="Cruz C.V."/>
            <person name="Oliva R."/>
        </authorList>
    </citation>
    <scope>NUCLEOTIDE SEQUENCE [LARGE SCALE GENOMIC DNA]</scope>
    <source>
        <strain evidence="2 3">IRRI 6609</strain>
    </source>
</reference>
<dbReference type="Proteomes" id="UP000037931">
    <property type="component" value="Unassembled WGS sequence"/>
</dbReference>
<sequence>MQSPFDPRLHVDWKIPGGELLALFQHYYPQISVFSGAGFEALLDELSNEMAEVCLQALVPLLAQQGYDVWNLDAGADDYRPVIVPVEQRQAFARYWEKDHGEPRLTPTLIGAQQPSVPEPDKARDKRRKLNWLQEGHHYPGATYVDETHYSNGWASITEQDEEHWQCFLINYNPWPPTEQDMLEHRADGTDGADLQLIHASPERSLWKRRVKRGERHGEDRFRYETCQGQAIQPFGPAGVDWPEFEWTTLVMDSRIFERQRLYEPEHLTRIWRITADSSEVIFEYPDDVAILQIGPRRLLFMQYNGPRCWIWDEEQPGQAAAARPMPAGGAQDWASSLYLGNDEVLLFSQGQRQNPEDAGWGERVLEAWRFNFVTGSASRAVLDGFGSEMRQQTQYFVTQPKRTITLRTFHGRVQACRGHGDWWVLNYQSNSFGTRTIAWFWNQSSNRVLKLSSRDIPRVEPTIRYLPTQDRYLAFERDFVARLPAFAEMVEAKGCEVLVFE</sequence>
<dbReference type="AlphaFoldDB" id="A0A0N0E3J9"/>
<dbReference type="OrthoDB" id="6747903at2"/>
<accession>A0A0N0E3J9</accession>
<evidence type="ECO:0000256" key="1">
    <source>
        <dbReference type="SAM" id="MobiDB-lite"/>
    </source>
</evidence>
<comment type="caution">
    <text evidence="2">The sequence shown here is derived from an EMBL/GenBank/DDBJ whole genome shotgun (WGS) entry which is preliminary data.</text>
</comment>
<organism evidence="2 3">
    <name type="scientific">Pseudomonas asplenii</name>
    <dbReference type="NCBI Taxonomy" id="53407"/>
    <lineage>
        <taxon>Bacteria</taxon>
        <taxon>Pseudomonadati</taxon>
        <taxon>Pseudomonadota</taxon>
        <taxon>Gammaproteobacteria</taxon>
        <taxon>Pseudomonadales</taxon>
        <taxon>Pseudomonadaceae</taxon>
        <taxon>Pseudomonas</taxon>
    </lineage>
</organism>